<reference evidence="1" key="1">
    <citation type="submission" date="2014-11" db="EMBL/GenBank/DDBJ databases">
        <authorList>
            <person name="Amaro Gonzalez C."/>
        </authorList>
    </citation>
    <scope>NUCLEOTIDE SEQUENCE</scope>
</reference>
<dbReference type="AlphaFoldDB" id="A0A0E9S708"/>
<proteinExistence type="predicted"/>
<organism evidence="1">
    <name type="scientific">Anguilla anguilla</name>
    <name type="common">European freshwater eel</name>
    <name type="synonym">Muraena anguilla</name>
    <dbReference type="NCBI Taxonomy" id="7936"/>
    <lineage>
        <taxon>Eukaryota</taxon>
        <taxon>Metazoa</taxon>
        <taxon>Chordata</taxon>
        <taxon>Craniata</taxon>
        <taxon>Vertebrata</taxon>
        <taxon>Euteleostomi</taxon>
        <taxon>Actinopterygii</taxon>
        <taxon>Neopterygii</taxon>
        <taxon>Teleostei</taxon>
        <taxon>Anguilliformes</taxon>
        <taxon>Anguillidae</taxon>
        <taxon>Anguilla</taxon>
    </lineage>
</organism>
<dbReference type="EMBL" id="GBXM01071585">
    <property type="protein sequence ID" value="JAH36992.1"/>
    <property type="molecule type" value="Transcribed_RNA"/>
</dbReference>
<reference evidence="1" key="2">
    <citation type="journal article" date="2015" name="Fish Shellfish Immunol.">
        <title>Early steps in the European eel (Anguilla anguilla)-Vibrio vulnificus interaction in the gills: Role of the RtxA13 toxin.</title>
        <authorList>
            <person name="Callol A."/>
            <person name="Pajuelo D."/>
            <person name="Ebbesson L."/>
            <person name="Teles M."/>
            <person name="MacKenzie S."/>
            <person name="Amaro C."/>
        </authorList>
    </citation>
    <scope>NUCLEOTIDE SEQUENCE</scope>
</reference>
<name>A0A0E9S708_ANGAN</name>
<evidence type="ECO:0000313" key="1">
    <source>
        <dbReference type="EMBL" id="JAH36992.1"/>
    </source>
</evidence>
<protein>
    <submittedName>
        <fullName evidence="1">Uncharacterized protein</fullName>
    </submittedName>
</protein>
<sequence length="30" mass="3394">MLPWKLTNVNVRKTGGKNYESFPLIVTSSL</sequence>
<accession>A0A0E9S708</accession>